<dbReference type="EnsemblPlants" id="OGLUM11G00270.1">
    <property type="protein sequence ID" value="OGLUM11G00270.1"/>
    <property type="gene ID" value="OGLUM11G00270"/>
</dbReference>
<sequence length="110" mass="12148">MLSATLVALQGFPGLALFFAGAVPRKWALTSAFMALYAMAWLNKGDNALRHARRPAGLPRSRPLLRRRRPPQVGAHLRIHGALRHGRHNMAFGRRLLPFVGRPAPALAQD</sequence>
<reference evidence="1" key="2">
    <citation type="submission" date="2018-05" db="EMBL/GenBank/DDBJ databases">
        <title>OgluRS3 (Oryza glumaepatula Reference Sequence Version 3).</title>
        <authorList>
            <person name="Zhang J."/>
            <person name="Kudrna D."/>
            <person name="Lee S."/>
            <person name="Talag J."/>
            <person name="Welchert J."/>
            <person name="Wing R.A."/>
        </authorList>
    </citation>
    <scope>NUCLEOTIDE SEQUENCE [LARGE SCALE GENOMIC DNA]</scope>
</reference>
<proteinExistence type="predicted"/>
<organism evidence="1">
    <name type="scientific">Oryza glumipatula</name>
    <dbReference type="NCBI Taxonomy" id="40148"/>
    <lineage>
        <taxon>Eukaryota</taxon>
        <taxon>Viridiplantae</taxon>
        <taxon>Streptophyta</taxon>
        <taxon>Embryophyta</taxon>
        <taxon>Tracheophyta</taxon>
        <taxon>Spermatophyta</taxon>
        <taxon>Magnoliopsida</taxon>
        <taxon>Liliopsida</taxon>
        <taxon>Poales</taxon>
        <taxon>Poaceae</taxon>
        <taxon>BOP clade</taxon>
        <taxon>Oryzoideae</taxon>
        <taxon>Oryzeae</taxon>
        <taxon>Oryzinae</taxon>
        <taxon>Oryza</taxon>
    </lineage>
</organism>
<accession>A0A0E0BEE8</accession>
<dbReference type="STRING" id="40148.A0A0E0BEE8"/>
<reference evidence="1" key="1">
    <citation type="submission" date="2015-04" db="UniProtKB">
        <authorList>
            <consortium name="EnsemblPlants"/>
        </authorList>
    </citation>
    <scope>IDENTIFICATION</scope>
</reference>
<dbReference type="AlphaFoldDB" id="A0A0E0BEE8"/>
<dbReference type="HOGENOM" id="CLU_2174914_0_0_1"/>
<evidence type="ECO:0000313" key="2">
    <source>
        <dbReference type="Proteomes" id="UP000026961"/>
    </source>
</evidence>
<dbReference type="Gramene" id="OGLUM11G00270.1">
    <property type="protein sequence ID" value="OGLUM11G00270.1"/>
    <property type="gene ID" value="OGLUM11G00270"/>
</dbReference>
<keyword evidence="2" id="KW-1185">Reference proteome</keyword>
<protein>
    <submittedName>
        <fullName evidence="1">Uncharacterized protein</fullName>
    </submittedName>
</protein>
<evidence type="ECO:0000313" key="1">
    <source>
        <dbReference type="EnsemblPlants" id="OGLUM11G00270.1"/>
    </source>
</evidence>
<name>A0A0E0BEE8_9ORYZ</name>
<dbReference type="Proteomes" id="UP000026961">
    <property type="component" value="Chromosome 11"/>
</dbReference>